<dbReference type="PANTHER" id="PTHR46470:SF2">
    <property type="entry name" value="GLYCERALDEHYDE 3-PHOSPHATE PHOSPHATASE"/>
    <property type="match status" value="1"/>
</dbReference>
<evidence type="ECO:0000313" key="5">
    <source>
        <dbReference type="EMBL" id="TFE19662.1"/>
    </source>
</evidence>
<protein>
    <submittedName>
        <fullName evidence="5">HAD family hydrolase</fullName>
    </submittedName>
</protein>
<reference evidence="5 6" key="1">
    <citation type="submission" date="2019-03" db="EMBL/GenBank/DDBJ databases">
        <title>Cohnella endophytica sp. nov., a novel endophytic bacterium isolated from bark of Sonneratia apetala.</title>
        <authorList>
            <person name="Tuo L."/>
        </authorList>
    </citation>
    <scope>NUCLEOTIDE SEQUENCE [LARGE SCALE GENOMIC DNA]</scope>
    <source>
        <strain evidence="5 6">CCTCC AB 208254</strain>
    </source>
</reference>
<keyword evidence="6" id="KW-1185">Reference proteome</keyword>
<dbReference type="NCBIfam" id="TIGR01549">
    <property type="entry name" value="HAD-SF-IA-v1"/>
    <property type="match status" value="1"/>
</dbReference>
<evidence type="ECO:0000256" key="2">
    <source>
        <dbReference type="ARBA" id="ARBA00022723"/>
    </source>
</evidence>
<dbReference type="NCBIfam" id="TIGR01662">
    <property type="entry name" value="HAD-SF-IIIA"/>
    <property type="match status" value="1"/>
</dbReference>
<keyword evidence="3 5" id="KW-0378">Hydrolase</keyword>
<dbReference type="Gene3D" id="1.10.150.520">
    <property type="match status" value="1"/>
</dbReference>
<dbReference type="SFLD" id="SFLDG01135">
    <property type="entry name" value="C1.5.6:_HAD__Beta-PGM__Phospha"/>
    <property type="match status" value="1"/>
</dbReference>
<dbReference type="InterPro" id="IPR036412">
    <property type="entry name" value="HAD-like_sf"/>
</dbReference>
<dbReference type="Gene3D" id="3.40.50.1000">
    <property type="entry name" value="HAD superfamily/HAD-like"/>
    <property type="match status" value="1"/>
</dbReference>
<dbReference type="GO" id="GO:0044281">
    <property type="term" value="P:small molecule metabolic process"/>
    <property type="evidence" value="ECO:0007669"/>
    <property type="project" value="UniProtKB-ARBA"/>
</dbReference>
<gene>
    <name evidence="5" type="ORF">E2980_22535</name>
</gene>
<dbReference type="OrthoDB" id="25198at2"/>
<dbReference type="InterPro" id="IPR006549">
    <property type="entry name" value="HAD-SF_hydro_IIIA"/>
</dbReference>
<dbReference type="SFLD" id="SFLDS00003">
    <property type="entry name" value="Haloacid_Dehalogenase"/>
    <property type="match status" value="1"/>
</dbReference>
<sequence length="227" mass="26018">MDKIKAVIFDLDNTILDRMNTFRNFAASFVSFYFEQHDLNDSFIKRIIELDQDGYKDKNELFSELLEELPWGVKPQVAELLEYYSINYVSSAILMEQAREVVQSIRKTYKTGLITNGKTAIQYGKIDRLGIRNDFDFIIVSEEAGVKKPNPKIFEMACMKLELSPDQCVYIGDHPVNDIEGAAKAGMETIWIQVNQPWKAEVTVSPRHVIKKLNELLEILKCNGGTK</sequence>
<evidence type="ECO:0000256" key="3">
    <source>
        <dbReference type="ARBA" id="ARBA00022801"/>
    </source>
</evidence>
<dbReference type="PANTHER" id="PTHR46470">
    <property type="entry name" value="N-ACYLNEURAMINATE-9-PHOSPHATASE"/>
    <property type="match status" value="1"/>
</dbReference>
<comment type="caution">
    <text evidence="5">The sequence shown here is derived from an EMBL/GenBank/DDBJ whole genome shotgun (WGS) entry which is preliminary data.</text>
</comment>
<dbReference type="GO" id="GO:0016791">
    <property type="term" value="F:phosphatase activity"/>
    <property type="evidence" value="ECO:0007669"/>
    <property type="project" value="TreeGrafter"/>
</dbReference>
<dbReference type="InterPro" id="IPR023214">
    <property type="entry name" value="HAD_sf"/>
</dbReference>
<dbReference type="NCBIfam" id="TIGR01509">
    <property type="entry name" value="HAD-SF-IA-v3"/>
    <property type="match status" value="1"/>
</dbReference>
<dbReference type="EMBL" id="SOMN01000053">
    <property type="protein sequence ID" value="TFE19662.1"/>
    <property type="molecule type" value="Genomic_DNA"/>
</dbReference>
<evidence type="ECO:0000256" key="4">
    <source>
        <dbReference type="ARBA" id="ARBA00022842"/>
    </source>
</evidence>
<comment type="cofactor">
    <cofactor evidence="1">
        <name>Mg(2+)</name>
        <dbReference type="ChEBI" id="CHEBI:18420"/>
    </cofactor>
</comment>
<name>A0A4Y8LPG7_9BACL</name>
<evidence type="ECO:0000256" key="1">
    <source>
        <dbReference type="ARBA" id="ARBA00001946"/>
    </source>
</evidence>
<dbReference type="PRINTS" id="PR00413">
    <property type="entry name" value="HADHALOGNASE"/>
</dbReference>
<accession>A0A4Y8LPG7</accession>
<dbReference type="Pfam" id="PF13419">
    <property type="entry name" value="HAD_2"/>
    <property type="match status" value="1"/>
</dbReference>
<dbReference type="InterPro" id="IPR041492">
    <property type="entry name" value="HAD_2"/>
</dbReference>
<dbReference type="Proteomes" id="UP000297900">
    <property type="component" value="Unassembled WGS sequence"/>
</dbReference>
<dbReference type="SFLD" id="SFLDG01129">
    <property type="entry name" value="C1.5:_HAD__Beta-PGM__Phosphata"/>
    <property type="match status" value="1"/>
</dbReference>
<dbReference type="AlphaFoldDB" id="A0A4Y8LPG7"/>
<dbReference type="GO" id="GO:0046872">
    <property type="term" value="F:metal ion binding"/>
    <property type="evidence" value="ECO:0007669"/>
    <property type="project" value="UniProtKB-KW"/>
</dbReference>
<dbReference type="RefSeq" id="WP_135154505.1">
    <property type="nucleotide sequence ID" value="NZ_SOMN01000053.1"/>
</dbReference>
<organism evidence="5 6">
    <name type="scientific">Cohnella luojiensis</name>
    <dbReference type="NCBI Taxonomy" id="652876"/>
    <lineage>
        <taxon>Bacteria</taxon>
        <taxon>Bacillati</taxon>
        <taxon>Bacillota</taxon>
        <taxon>Bacilli</taxon>
        <taxon>Bacillales</taxon>
        <taxon>Paenibacillaceae</taxon>
        <taxon>Cohnella</taxon>
    </lineage>
</organism>
<dbReference type="InterPro" id="IPR051400">
    <property type="entry name" value="HAD-like_hydrolase"/>
</dbReference>
<proteinExistence type="predicted"/>
<dbReference type="SUPFAM" id="SSF56784">
    <property type="entry name" value="HAD-like"/>
    <property type="match status" value="1"/>
</dbReference>
<evidence type="ECO:0000313" key="6">
    <source>
        <dbReference type="Proteomes" id="UP000297900"/>
    </source>
</evidence>
<dbReference type="InterPro" id="IPR006439">
    <property type="entry name" value="HAD-SF_hydro_IA"/>
</dbReference>
<keyword evidence="4" id="KW-0460">Magnesium</keyword>
<keyword evidence="2" id="KW-0479">Metal-binding</keyword>